<dbReference type="Proteomes" id="UP000504635">
    <property type="component" value="Unplaced"/>
</dbReference>
<sequence length="476" mass="52393">MSSTEINATASETTREDIPLKSGTKQSKWYSCSDECLTGSKFINIAFGTLTVVITIALLIQIYYGDYQVVPHGSVATDSLDCSRIGTQILKQGGNAIDAAIASTFCLAVATPHLTGLDAEGQILIYNHRTRLLPNVIDFSSTNVLSDRMPRLVLGLAYVHQQYGTLPWKKLIDPSAELADNGYVVSRELADVIIKSKAEDLYGRLEPGQNLQHKLLSNTLRTIGNITEKELYSYLDSAHQPVQSQGIKSNFHNYDVYVPSLASIGPILLVNLREIEEFNFTKIDIQSNKAIVDSTLYVYQEFNVNDKFHEGTSTSVAAMDLDENYVSLVTGMYNYFGSGEMTLHGYVLDVKNKTKPCSRIPIILTDSFYICGKRMAFGANGIAQASQIISNLVIGGQNTTDGIEAPRFYVLPNGTVAIEEAHLPRFSADLIQYIKNIYGKVLTVPEPYYSSNIVEKSQDDLSSHSDSRGGGIASRF</sequence>
<feature type="compositionally biased region" description="Polar residues" evidence="1">
    <location>
        <begin position="1"/>
        <end position="12"/>
    </location>
</feature>
<reference evidence="4" key="1">
    <citation type="submission" date="2025-08" db="UniProtKB">
        <authorList>
            <consortium name="RefSeq"/>
        </authorList>
    </citation>
    <scope>IDENTIFICATION</scope>
    <source>
        <tissue evidence="4">Gonads</tissue>
    </source>
</reference>
<keyword evidence="2" id="KW-1133">Transmembrane helix</keyword>
<dbReference type="InterPro" id="IPR029055">
    <property type="entry name" value="Ntn_hydrolases_N"/>
</dbReference>
<gene>
    <name evidence="4" type="primary">LOC115882135</name>
</gene>
<dbReference type="GeneID" id="115882135"/>
<protein>
    <submittedName>
        <fullName evidence="4">Glutathione hydrolase 7-like</fullName>
    </submittedName>
</protein>
<name>A0A6J2XWH4_SITOR</name>
<dbReference type="KEGG" id="soy:115882135"/>
<evidence type="ECO:0000313" key="3">
    <source>
        <dbReference type="Proteomes" id="UP000504635"/>
    </source>
</evidence>
<dbReference type="Pfam" id="PF01019">
    <property type="entry name" value="G_glu_transpept"/>
    <property type="match status" value="2"/>
</dbReference>
<dbReference type="InterPro" id="IPR043137">
    <property type="entry name" value="GGT_ssub_C"/>
</dbReference>
<organism evidence="3 4">
    <name type="scientific">Sitophilus oryzae</name>
    <name type="common">Rice weevil</name>
    <name type="synonym">Curculio oryzae</name>
    <dbReference type="NCBI Taxonomy" id="7048"/>
    <lineage>
        <taxon>Eukaryota</taxon>
        <taxon>Metazoa</taxon>
        <taxon>Ecdysozoa</taxon>
        <taxon>Arthropoda</taxon>
        <taxon>Hexapoda</taxon>
        <taxon>Insecta</taxon>
        <taxon>Pterygota</taxon>
        <taxon>Neoptera</taxon>
        <taxon>Endopterygota</taxon>
        <taxon>Coleoptera</taxon>
        <taxon>Polyphaga</taxon>
        <taxon>Cucujiformia</taxon>
        <taxon>Curculionidae</taxon>
        <taxon>Dryophthorinae</taxon>
        <taxon>Sitophilus</taxon>
    </lineage>
</organism>
<evidence type="ECO:0000256" key="2">
    <source>
        <dbReference type="SAM" id="Phobius"/>
    </source>
</evidence>
<dbReference type="SUPFAM" id="SSF56235">
    <property type="entry name" value="N-terminal nucleophile aminohydrolases (Ntn hydrolases)"/>
    <property type="match status" value="1"/>
</dbReference>
<feature type="region of interest" description="Disordered" evidence="1">
    <location>
        <begin position="1"/>
        <end position="20"/>
    </location>
</feature>
<dbReference type="RefSeq" id="XP_030755847.1">
    <property type="nucleotide sequence ID" value="XM_030899987.1"/>
</dbReference>
<dbReference type="InParanoid" id="A0A6J2XWH4"/>
<dbReference type="PRINTS" id="PR01210">
    <property type="entry name" value="GGTRANSPTASE"/>
</dbReference>
<dbReference type="OrthoDB" id="9977870at2759"/>
<dbReference type="GO" id="GO:0036374">
    <property type="term" value="F:glutathione hydrolase activity"/>
    <property type="evidence" value="ECO:0007669"/>
    <property type="project" value="InterPro"/>
</dbReference>
<dbReference type="GO" id="GO:0005886">
    <property type="term" value="C:plasma membrane"/>
    <property type="evidence" value="ECO:0007669"/>
    <property type="project" value="TreeGrafter"/>
</dbReference>
<dbReference type="InterPro" id="IPR000101">
    <property type="entry name" value="GGT_peptidase"/>
</dbReference>
<keyword evidence="2" id="KW-0812">Transmembrane</keyword>
<accession>A0A6J2XWH4</accession>
<dbReference type="GO" id="GO:0006751">
    <property type="term" value="P:glutathione catabolic process"/>
    <property type="evidence" value="ECO:0007669"/>
    <property type="project" value="InterPro"/>
</dbReference>
<feature type="transmembrane region" description="Helical" evidence="2">
    <location>
        <begin position="42"/>
        <end position="64"/>
    </location>
</feature>
<keyword evidence="2" id="KW-0472">Membrane</keyword>
<dbReference type="PANTHER" id="PTHR11686:SF9">
    <property type="entry name" value="RE13973P"/>
    <property type="match status" value="1"/>
</dbReference>
<keyword evidence="3" id="KW-1185">Reference proteome</keyword>
<dbReference type="Gene3D" id="3.60.20.40">
    <property type="match status" value="1"/>
</dbReference>
<dbReference type="AlphaFoldDB" id="A0A6J2XWH4"/>
<evidence type="ECO:0000256" key="1">
    <source>
        <dbReference type="SAM" id="MobiDB-lite"/>
    </source>
</evidence>
<proteinExistence type="predicted"/>
<evidence type="ECO:0000313" key="4">
    <source>
        <dbReference type="RefSeq" id="XP_030755847.1"/>
    </source>
</evidence>
<dbReference type="PANTHER" id="PTHR11686">
    <property type="entry name" value="GAMMA GLUTAMYL TRANSPEPTIDASE"/>
    <property type="match status" value="1"/>
</dbReference>